<gene>
    <name evidence="1" type="ORF">DFQ12_0822</name>
</gene>
<dbReference type="RefSeq" id="WP_120257698.1">
    <property type="nucleotide sequence ID" value="NZ_RAPY01000001.1"/>
</dbReference>
<comment type="caution">
    <text evidence="1">The sequence shown here is derived from an EMBL/GenBank/DDBJ whole genome shotgun (WGS) entry which is preliminary data.</text>
</comment>
<name>A0A420BH38_SPHD1</name>
<sequence length="140" mass="16421">MKKKKTSRIVQLRDKLNDYGIFASEQFAKMGFLRVKVTAYISNDVPGFVRCEFTDIDGNLHIIEEKVPVLSDQDWNENTTYPLWSLIPGEILDRRIEIFTTKTRKEKKRTIIKISLEKPWGIYDSNDETVFEVFDLDVVE</sequence>
<dbReference type="AlphaFoldDB" id="A0A420BH38"/>
<keyword evidence="2" id="KW-1185">Reference proteome</keyword>
<protein>
    <submittedName>
        <fullName evidence="1">Uncharacterized protein</fullName>
    </submittedName>
</protein>
<proteinExistence type="predicted"/>
<reference evidence="1 2" key="1">
    <citation type="submission" date="2018-09" db="EMBL/GenBank/DDBJ databases">
        <title>Genomic Encyclopedia of Type Strains, Phase III (KMG-III): the genomes of soil and plant-associated and newly described type strains.</title>
        <authorList>
            <person name="Whitman W."/>
        </authorList>
    </citation>
    <scope>NUCLEOTIDE SEQUENCE [LARGE SCALE GENOMIC DNA]</scope>
    <source>
        <strain evidence="1 2">CECT 7938</strain>
    </source>
</reference>
<dbReference type="Proteomes" id="UP000286246">
    <property type="component" value="Unassembled WGS sequence"/>
</dbReference>
<evidence type="ECO:0000313" key="1">
    <source>
        <dbReference type="EMBL" id="RKE55975.1"/>
    </source>
</evidence>
<dbReference type="EMBL" id="RAPY01000001">
    <property type="protein sequence ID" value="RKE55975.1"/>
    <property type="molecule type" value="Genomic_DNA"/>
</dbReference>
<organism evidence="1 2">
    <name type="scientific">Sphingobacterium detergens</name>
    <dbReference type="NCBI Taxonomy" id="1145106"/>
    <lineage>
        <taxon>Bacteria</taxon>
        <taxon>Pseudomonadati</taxon>
        <taxon>Bacteroidota</taxon>
        <taxon>Sphingobacteriia</taxon>
        <taxon>Sphingobacteriales</taxon>
        <taxon>Sphingobacteriaceae</taxon>
        <taxon>Sphingobacterium</taxon>
    </lineage>
</organism>
<dbReference type="OrthoDB" id="6897452at2"/>
<accession>A0A420BH38</accession>
<evidence type="ECO:0000313" key="2">
    <source>
        <dbReference type="Proteomes" id="UP000286246"/>
    </source>
</evidence>